<evidence type="ECO:0000313" key="3">
    <source>
        <dbReference type="Proteomes" id="UP000177383"/>
    </source>
</evidence>
<feature type="transmembrane region" description="Helical" evidence="1">
    <location>
        <begin position="21"/>
        <end position="47"/>
    </location>
</feature>
<keyword evidence="1" id="KW-0472">Membrane</keyword>
<dbReference type="AlphaFoldDB" id="A0A1F5ZRZ3"/>
<comment type="caution">
    <text evidence="2">The sequence shown here is derived from an EMBL/GenBank/DDBJ whole genome shotgun (WGS) entry which is preliminary data.</text>
</comment>
<sequence length="79" mass="9140">MLISRRFDMIYNKLEHAHKKYGLMLHSSVFIFSLLLGIGIGIFVLFINMVETTEKAKMVKQQEIQIMEKLVKKIEAAAL</sequence>
<keyword evidence="1" id="KW-1133">Transmembrane helix</keyword>
<dbReference type="Proteomes" id="UP000177383">
    <property type="component" value="Unassembled WGS sequence"/>
</dbReference>
<dbReference type="STRING" id="1798375.A2773_05030"/>
<evidence type="ECO:0000313" key="2">
    <source>
        <dbReference type="EMBL" id="OGG15218.1"/>
    </source>
</evidence>
<protein>
    <submittedName>
        <fullName evidence="2">Uncharacterized protein</fullName>
    </submittedName>
</protein>
<dbReference type="EMBL" id="MFJE01000005">
    <property type="protein sequence ID" value="OGG15218.1"/>
    <property type="molecule type" value="Genomic_DNA"/>
</dbReference>
<reference evidence="2 3" key="1">
    <citation type="journal article" date="2016" name="Nat. Commun.">
        <title>Thousands of microbial genomes shed light on interconnected biogeochemical processes in an aquifer system.</title>
        <authorList>
            <person name="Anantharaman K."/>
            <person name="Brown C.T."/>
            <person name="Hug L.A."/>
            <person name="Sharon I."/>
            <person name="Castelle C.J."/>
            <person name="Probst A.J."/>
            <person name="Thomas B.C."/>
            <person name="Singh A."/>
            <person name="Wilkins M.J."/>
            <person name="Karaoz U."/>
            <person name="Brodie E.L."/>
            <person name="Williams K.H."/>
            <person name="Hubbard S.S."/>
            <person name="Banfield J.F."/>
        </authorList>
    </citation>
    <scope>NUCLEOTIDE SEQUENCE [LARGE SCALE GENOMIC DNA]</scope>
</reference>
<name>A0A1F5ZRZ3_9BACT</name>
<proteinExistence type="predicted"/>
<organism evidence="2 3">
    <name type="scientific">Candidatus Gottesmanbacteria bacterium RIFCSPHIGHO2_01_FULL_39_10</name>
    <dbReference type="NCBI Taxonomy" id="1798375"/>
    <lineage>
        <taxon>Bacteria</taxon>
        <taxon>Candidatus Gottesmaniibacteriota</taxon>
    </lineage>
</organism>
<evidence type="ECO:0000256" key="1">
    <source>
        <dbReference type="SAM" id="Phobius"/>
    </source>
</evidence>
<keyword evidence="1" id="KW-0812">Transmembrane</keyword>
<gene>
    <name evidence="2" type="ORF">A2773_05030</name>
</gene>
<accession>A0A1F5ZRZ3</accession>